<dbReference type="InterPro" id="IPR002173">
    <property type="entry name" value="Carboh/pur_kinase_PfkB_CS"/>
</dbReference>
<dbReference type="GO" id="GO:0016773">
    <property type="term" value="F:phosphotransferase activity, alcohol group as acceptor"/>
    <property type="evidence" value="ECO:0007669"/>
    <property type="project" value="InterPro"/>
</dbReference>
<keyword evidence="2 4" id="KW-0418">Kinase</keyword>
<dbReference type="InterPro" id="IPR011913">
    <property type="entry name" value="RfaE_dom_I"/>
</dbReference>
<evidence type="ECO:0000313" key="4">
    <source>
        <dbReference type="EMBL" id="RHF52008.1"/>
    </source>
</evidence>
<dbReference type="PANTHER" id="PTHR46969:SF1">
    <property type="entry name" value="BIFUNCTIONAL PROTEIN HLDE"/>
    <property type="match status" value="1"/>
</dbReference>
<evidence type="ECO:0000256" key="1">
    <source>
        <dbReference type="ARBA" id="ARBA00022679"/>
    </source>
</evidence>
<gene>
    <name evidence="4" type="ORF">DW674_04845</name>
</gene>
<feature type="domain" description="Carbohydrate kinase PfkB" evidence="3">
    <location>
        <begin position="19"/>
        <end position="319"/>
    </location>
</feature>
<reference evidence="4 5" key="1">
    <citation type="submission" date="2018-08" db="EMBL/GenBank/DDBJ databases">
        <title>A genome reference for cultivated species of the human gut microbiota.</title>
        <authorList>
            <person name="Zou Y."/>
            <person name="Xue W."/>
            <person name="Luo G."/>
        </authorList>
    </citation>
    <scope>NUCLEOTIDE SEQUENCE [LARGE SCALE GENOMIC DNA]</scope>
    <source>
        <strain evidence="4 5">AM25-21AC</strain>
    </source>
</reference>
<dbReference type="CDD" id="cd01172">
    <property type="entry name" value="RfaE_like"/>
    <property type="match status" value="1"/>
</dbReference>
<accession>A0A414NXB4</accession>
<dbReference type="RefSeq" id="WP_118175658.1">
    <property type="nucleotide sequence ID" value="NZ_QRHE01000004.1"/>
</dbReference>
<dbReference type="OrthoDB" id="9802794at2"/>
<dbReference type="SUPFAM" id="SSF53613">
    <property type="entry name" value="Ribokinase-like"/>
    <property type="match status" value="1"/>
</dbReference>
<dbReference type="InterPro" id="IPR029056">
    <property type="entry name" value="Ribokinase-like"/>
</dbReference>
<evidence type="ECO:0000256" key="2">
    <source>
        <dbReference type="ARBA" id="ARBA00022777"/>
    </source>
</evidence>
<protein>
    <submittedName>
        <fullName evidence="4">Carbohydrate kinase</fullName>
    </submittedName>
</protein>
<evidence type="ECO:0000313" key="5">
    <source>
        <dbReference type="Proteomes" id="UP000283442"/>
    </source>
</evidence>
<dbReference type="Pfam" id="PF00294">
    <property type="entry name" value="PfkB"/>
    <property type="match status" value="1"/>
</dbReference>
<organism evidence="4 5">
    <name type="scientific">Mitsuokella multacida</name>
    <dbReference type="NCBI Taxonomy" id="52226"/>
    <lineage>
        <taxon>Bacteria</taxon>
        <taxon>Bacillati</taxon>
        <taxon>Bacillota</taxon>
        <taxon>Negativicutes</taxon>
        <taxon>Selenomonadales</taxon>
        <taxon>Selenomonadaceae</taxon>
        <taxon>Mitsuokella</taxon>
    </lineage>
</organism>
<evidence type="ECO:0000259" key="3">
    <source>
        <dbReference type="Pfam" id="PF00294"/>
    </source>
</evidence>
<dbReference type="GO" id="GO:0033785">
    <property type="term" value="F:heptose 7-phosphate kinase activity"/>
    <property type="evidence" value="ECO:0007669"/>
    <property type="project" value="TreeGrafter"/>
</dbReference>
<comment type="caution">
    <text evidence="4">The sequence shown here is derived from an EMBL/GenBank/DDBJ whole genome shotgun (WGS) entry which is preliminary data.</text>
</comment>
<dbReference type="PANTHER" id="PTHR46969">
    <property type="entry name" value="BIFUNCTIONAL PROTEIN HLDE"/>
    <property type="match status" value="1"/>
</dbReference>
<dbReference type="EMBL" id="QRHE01000004">
    <property type="protein sequence ID" value="RHF52008.1"/>
    <property type="molecule type" value="Genomic_DNA"/>
</dbReference>
<dbReference type="AlphaFoldDB" id="A0A414NXB4"/>
<keyword evidence="1" id="KW-0808">Transferase</keyword>
<dbReference type="GO" id="GO:0005829">
    <property type="term" value="C:cytosol"/>
    <property type="evidence" value="ECO:0007669"/>
    <property type="project" value="TreeGrafter"/>
</dbReference>
<name>A0A414NXB4_9FIRM</name>
<dbReference type="Proteomes" id="UP000283442">
    <property type="component" value="Unassembled WGS sequence"/>
</dbReference>
<sequence length="339" mass="35562">MKALQQEYHDALSGMQGRDILVIGDMVADIYLDGRISRISREAPVLVLEQAGEKVVAGGAANVVNNIATLGGKVHAVGLVGRDKSADGLREILAANGADVRGLIADDSRPTISKTRIIAGGRATVSQQIVRIDRESKAPMAPAVEAELRAYIKSILPTVEGVVISDYGSGTVTEGLQSLLVDYCQAKGIPSIVDSRYAVRRFHGIGYVKQNDAEIAAAMGRNLDTTEDIVAAAEELRQELAAKGVLVTRGELGMVLVEHGAVHEIPVSDKSEVFDVSGAGDTCVAAVILALAAGIAPATAARLSNIASGIAVRKLGTSTVSVRELAEVIEKSREEYTSK</sequence>
<dbReference type="InterPro" id="IPR011611">
    <property type="entry name" value="PfkB_dom"/>
</dbReference>
<dbReference type="PROSITE" id="PS00584">
    <property type="entry name" value="PFKB_KINASES_2"/>
    <property type="match status" value="1"/>
</dbReference>
<dbReference type="GO" id="GO:0033786">
    <property type="term" value="F:heptose-1-phosphate adenylyltransferase activity"/>
    <property type="evidence" value="ECO:0007669"/>
    <property type="project" value="TreeGrafter"/>
</dbReference>
<proteinExistence type="predicted"/>
<dbReference type="Gene3D" id="3.40.1190.20">
    <property type="match status" value="1"/>
</dbReference>